<feature type="compositionally biased region" description="Low complexity" evidence="1">
    <location>
        <begin position="108"/>
        <end position="120"/>
    </location>
</feature>
<protein>
    <recommendedName>
        <fullName evidence="4">Secreted protein</fullName>
    </recommendedName>
</protein>
<sequence>MPLLGTTTSSPSEPLLPAVASMMTTFALCARTSAATTTCAPCDQTDIATTTSAQSVPSVAVTAPPVATASETARTAIANTKRRKSAIQGMAGTSGTRTGTNLGKNPRRAPAVAASSPRSSMSLRARELGTFPPVAQAPTIFQWLVPPCPSMPTNTDLQALPKHPTVLSAWMHT</sequence>
<evidence type="ECO:0000256" key="1">
    <source>
        <dbReference type="SAM" id="MobiDB-lite"/>
    </source>
</evidence>
<comment type="caution">
    <text evidence="2">The sequence shown here is derived from an EMBL/GenBank/DDBJ whole genome shotgun (WGS) entry which is preliminary data.</text>
</comment>
<evidence type="ECO:0008006" key="4">
    <source>
        <dbReference type="Google" id="ProtNLM"/>
    </source>
</evidence>
<dbReference type="EMBL" id="JAGTJR010000104">
    <property type="protein sequence ID" value="KAH7010730.1"/>
    <property type="molecule type" value="Genomic_DNA"/>
</dbReference>
<evidence type="ECO:0000313" key="2">
    <source>
        <dbReference type="EMBL" id="KAH7010730.1"/>
    </source>
</evidence>
<evidence type="ECO:0000313" key="3">
    <source>
        <dbReference type="Proteomes" id="UP000774617"/>
    </source>
</evidence>
<accession>A0ABQ8FR74</accession>
<proteinExistence type="predicted"/>
<feature type="compositionally biased region" description="Polar residues" evidence="1">
    <location>
        <begin position="91"/>
        <end position="103"/>
    </location>
</feature>
<reference evidence="2 3" key="1">
    <citation type="journal article" date="2021" name="Nat. Commun.">
        <title>Genetic determinants of endophytism in the Arabidopsis root mycobiome.</title>
        <authorList>
            <person name="Mesny F."/>
            <person name="Miyauchi S."/>
            <person name="Thiergart T."/>
            <person name="Pickel B."/>
            <person name="Atanasova L."/>
            <person name="Karlsson M."/>
            <person name="Huettel B."/>
            <person name="Barry K.W."/>
            <person name="Haridas S."/>
            <person name="Chen C."/>
            <person name="Bauer D."/>
            <person name="Andreopoulos W."/>
            <person name="Pangilinan J."/>
            <person name="LaButti K."/>
            <person name="Riley R."/>
            <person name="Lipzen A."/>
            <person name="Clum A."/>
            <person name="Drula E."/>
            <person name="Henrissat B."/>
            <person name="Kohler A."/>
            <person name="Grigoriev I.V."/>
            <person name="Martin F.M."/>
            <person name="Hacquard S."/>
        </authorList>
    </citation>
    <scope>NUCLEOTIDE SEQUENCE [LARGE SCALE GENOMIC DNA]</scope>
    <source>
        <strain evidence="2 3">MPI-SDFR-AT-0080</strain>
    </source>
</reference>
<organism evidence="2 3">
    <name type="scientific">Macrophomina phaseolina</name>
    <dbReference type="NCBI Taxonomy" id="35725"/>
    <lineage>
        <taxon>Eukaryota</taxon>
        <taxon>Fungi</taxon>
        <taxon>Dikarya</taxon>
        <taxon>Ascomycota</taxon>
        <taxon>Pezizomycotina</taxon>
        <taxon>Dothideomycetes</taxon>
        <taxon>Dothideomycetes incertae sedis</taxon>
        <taxon>Botryosphaeriales</taxon>
        <taxon>Botryosphaeriaceae</taxon>
        <taxon>Macrophomina</taxon>
    </lineage>
</organism>
<feature type="region of interest" description="Disordered" evidence="1">
    <location>
        <begin position="80"/>
        <end position="120"/>
    </location>
</feature>
<dbReference type="Proteomes" id="UP000774617">
    <property type="component" value="Unassembled WGS sequence"/>
</dbReference>
<name>A0ABQ8FR74_9PEZI</name>
<keyword evidence="3" id="KW-1185">Reference proteome</keyword>
<gene>
    <name evidence="2" type="ORF">B0J12DRAFT_691342</name>
</gene>